<dbReference type="InterPro" id="IPR023210">
    <property type="entry name" value="NADP_OxRdtase_dom"/>
</dbReference>
<keyword evidence="1" id="KW-0560">Oxidoreductase</keyword>
<dbReference type="Pfam" id="PF00248">
    <property type="entry name" value="Aldo_ket_red"/>
    <property type="match status" value="1"/>
</dbReference>
<dbReference type="AlphaFoldDB" id="Q2UHX9"/>
<dbReference type="Gene3D" id="3.20.20.100">
    <property type="entry name" value="NADP-dependent oxidoreductase domain"/>
    <property type="match status" value="1"/>
</dbReference>
<sequence length="335" mass="37134">MAPPKQLITTHLGKNGPQVSPVGLRLMGASGMYGNPASDNERLAFLVPRIKWARRFGILTTADIYGDSEHLLGKWFAANPSKRKGIFLTTKFGHPKRDLANLQGTRAMNTNPEYFHDALEASLKRLGLPYIDLYYIHRLDRKTIEAMIQHKNEGKIKYLGLSESDSLRRAHTVHPISCVQMEYNTFCLDIESPKYKLLETARDLGVAIVAYSPLGNGLLSGTLWSKEDFTKPGDLHGGMPWFSDDHFKTNLAIVDKIREIAKAKGVTAAQFTLAWILAQGEDLFAILGTTKAHRVAENLGSLDIIVNPEQGKVVGGRFPAAIMEYCFADTPPLEA</sequence>
<keyword evidence="4" id="KW-1185">Reference proteome</keyword>
<organism evidence="3 4">
    <name type="scientific">Aspergillus oryzae (strain ATCC 42149 / RIB 40)</name>
    <name type="common">Yellow koji mold</name>
    <dbReference type="NCBI Taxonomy" id="510516"/>
    <lineage>
        <taxon>Eukaryota</taxon>
        <taxon>Fungi</taxon>
        <taxon>Dikarya</taxon>
        <taxon>Ascomycota</taxon>
        <taxon>Pezizomycotina</taxon>
        <taxon>Eurotiomycetes</taxon>
        <taxon>Eurotiomycetidae</taxon>
        <taxon>Eurotiales</taxon>
        <taxon>Aspergillaceae</taxon>
        <taxon>Aspergillus</taxon>
        <taxon>Aspergillus subgen. Circumdati</taxon>
    </lineage>
</organism>
<evidence type="ECO:0000259" key="2">
    <source>
        <dbReference type="Pfam" id="PF00248"/>
    </source>
</evidence>
<dbReference type="GeneID" id="5992840"/>
<dbReference type="InterPro" id="IPR050791">
    <property type="entry name" value="Aldo-Keto_reductase"/>
</dbReference>
<dbReference type="EMBL" id="AP007157">
    <property type="protein sequence ID" value="BAE58836.1"/>
    <property type="molecule type" value="Genomic_DNA"/>
</dbReference>
<evidence type="ECO:0000313" key="4">
    <source>
        <dbReference type="Proteomes" id="UP000006564"/>
    </source>
</evidence>
<dbReference type="GO" id="GO:0016491">
    <property type="term" value="F:oxidoreductase activity"/>
    <property type="evidence" value="ECO:0007669"/>
    <property type="project" value="UniProtKB-KW"/>
</dbReference>
<dbReference type="EMBL" id="BA000051">
    <property type="protein sequence ID" value="BAE58836.1"/>
    <property type="molecule type" value="Genomic_DNA"/>
</dbReference>
<dbReference type="HOGENOM" id="CLU_023205_2_1_1"/>
<dbReference type="SUPFAM" id="SSF51430">
    <property type="entry name" value="NAD(P)-linked oxidoreductase"/>
    <property type="match status" value="1"/>
</dbReference>
<protein>
    <submittedName>
        <fullName evidence="3">DNA, SC023</fullName>
    </submittedName>
</protein>
<dbReference type="OMA" id="MEYCFAD"/>
<dbReference type="PANTHER" id="PTHR43625:SF40">
    <property type="entry name" value="ALDO-KETO REDUCTASE YAKC [NADP(+)]"/>
    <property type="match status" value="1"/>
</dbReference>
<accession>Q2UHX9</accession>
<name>Q2UHX9_ASPOR</name>
<dbReference type="RefSeq" id="XP_023090522.1">
    <property type="nucleotide sequence ID" value="XM_023235507.1"/>
</dbReference>
<reference evidence="3 4" key="1">
    <citation type="journal article" date="2005" name="Nature">
        <title>Genome sequencing and analysis of Aspergillus oryzae.</title>
        <authorList>
            <person name="Machida M."/>
            <person name="Asai K."/>
            <person name="Sano M."/>
            <person name="Tanaka T."/>
            <person name="Kumagai T."/>
            <person name="Terai G."/>
            <person name="Kusumoto K."/>
            <person name="Arima T."/>
            <person name="Akita O."/>
            <person name="Kashiwagi Y."/>
            <person name="Abe K."/>
            <person name="Gomi K."/>
            <person name="Horiuchi H."/>
            <person name="Kitamoto K."/>
            <person name="Kobayashi T."/>
            <person name="Takeuchi M."/>
            <person name="Denning D.W."/>
            <person name="Galagan J.E."/>
            <person name="Nierman W.C."/>
            <person name="Yu J."/>
            <person name="Archer D.B."/>
            <person name="Bennett J.W."/>
            <person name="Bhatnagar D."/>
            <person name="Cleveland T.E."/>
            <person name="Fedorova N.D."/>
            <person name="Gotoh O."/>
            <person name="Horikawa H."/>
            <person name="Hosoyama A."/>
            <person name="Ichinomiya M."/>
            <person name="Igarashi R."/>
            <person name="Iwashita K."/>
            <person name="Juvvadi P.R."/>
            <person name="Kato M."/>
            <person name="Kato Y."/>
            <person name="Kin T."/>
            <person name="Kokubun A."/>
            <person name="Maeda H."/>
            <person name="Maeyama N."/>
            <person name="Maruyama J."/>
            <person name="Nagasaki H."/>
            <person name="Nakajima T."/>
            <person name="Oda K."/>
            <person name="Okada K."/>
            <person name="Paulsen I."/>
            <person name="Sakamoto K."/>
            <person name="Sawano T."/>
            <person name="Takahashi M."/>
            <person name="Takase K."/>
            <person name="Terabayashi Y."/>
            <person name="Wortman J."/>
            <person name="Yamada O."/>
            <person name="Yamagata Y."/>
            <person name="Anazawa H."/>
            <person name="Hata Y."/>
            <person name="Koide Y."/>
            <person name="Komori T."/>
            <person name="Koyama Y."/>
            <person name="Minetoki T."/>
            <person name="Suharnan S."/>
            <person name="Tanaka A."/>
            <person name="Isono K."/>
            <person name="Kuhara S."/>
            <person name="Ogasawara N."/>
            <person name="Kikuchi H."/>
        </authorList>
    </citation>
    <scope>NUCLEOTIDE SEQUENCE [LARGE SCALE GENOMIC DNA]</scope>
    <source>
        <strain evidence="4">ATCC 42149 / RIB 40</strain>
    </source>
</reference>
<dbReference type="GO" id="GO:0005737">
    <property type="term" value="C:cytoplasm"/>
    <property type="evidence" value="ECO:0007669"/>
    <property type="project" value="TreeGrafter"/>
</dbReference>
<gene>
    <name evidence="3" type="ORF">AO090023000266</name>
</gene>
<dbReference type="VEuPathDB" id="FungiDB:AO090023000266"/>
<evidence type="ECO:0000313" key="3">
    <source>
        <dbReference type="EMBL" id="BAE58836.1"/>
    </source>
</evidence>
<dbReference type="Proteomes" id="UP000006564">
    <property type="component" value="Chromosome 3"/>
</dbReference>
<proteinExistence type="predicted"/>
<dbReference type="PANTHER" id="PTHR43625">
    <property type="entry name" value="AFLATOXIN B1 ALDEHYDE REDUCTASE"/>
    <property type="match status" value="1"/>
</dbReference>
<feature type="domain" description="NADP-dependent oxidoreductase" evidence="2">
    <location>
        <begin position="61"/>
        <end position="307"/>
    </location>
</feature>
<dbReference type="KEGG" id="aor:AO090023000266"/>
<evidence type="ECO:0000256" key="1">
    <source>
        <dbReference type="ARBA" id="ARBA00023002"/>
    </source>
</evidence>
<dbReference type="InterPro" id="IPR036812">
    <property type="entry name" value="NAD(P)_OxRdtase_dom_sf"/>
</dbReference>